<dbReference type="Proteomes" id="UP000001744">
    <property type="component" value="Unassembled WGS sequence"/>
</dbReference>
<name>B6K4X6_SCHJY</name>
<keyword evidence="3" id="KW-0963">Cytoplasm</keyword>
<evidence type="ECO:0000313" key="7">
    <source>
        <dbReference type="JaponicusDB" id="SJAG_03690"/>
    </source>
</evidence>
<evidence type="ECO:0000313" key="8">
    <source>
        <dbReference type="Proteomes" id="UP000001744"/>
    </source>
</evidence>
<dbReference type="OrthoDB" id="2590239at2759"/>
<gene>
    <name evidence="7" type="primary">svf1</name>
    <name evidence="6" type="ORF">SJAG_03690</name>
</gene>
<reference evidence="6 8" key="1">
    <citation type="journal article" date="2011" name="Science">
        <title>Comparative functional genomics of the fission yeasts.</title>
        <authorList>
            <person name="Rhind N."/>
            <person name="Chen Z."/>
            <person name="Yassour M."/>
            <person name="Thompson D.A."/>
            <person name="Haas B.J."/>
            <person name="Habib N."/>
            <person name="Wapinski I."/>
            <person name="Roy S."/>
            <person name="Lin M.F."/>
            <person name="Heiman D.I."/>
            <person name="Young S.K."/>
            <person name="Furuya K."/>
            <person name="Guo Y."/>
            <person name="Pidoux A."/>
            <person name="Chen H.M."/>
            <person name="Robbertse B."/>
            <person name="Goldberg J.M."/>
            <person name="Aoki K."/>
            <person name="Bayne E.H."/>
            <person name="Berlin A.M."/>
            <person name="Desjardins C.A."/>
            <person name="Dobbs E."/>
            <person name="Dukaj L."/>
            <person name="Fan L."/>
            <person name="FitzGerald M.G."/>
            <person name="French C."/>
            <person name="Gujja S."/>
            <person name="Hansen K."/>
            <person name="Keifenheim D."/>
            <person name="Levin J.Z."/>
            <person name="Mosher R.A."/>
            <person name="Mueller C.A."/>
            <person name="Pfiffner J."/>
            <person name="Priest M."/>
            <person name="Russ C."/>
            <person name="Smialowska A."/>
            <person name="Swoboda P."/>
            <person name="Sykes S.M."/>
            <person name="Vaughn M."/>
            <person name="Vengrova S."/>
            <person name="Yoder R."/>
            <person name="Zeng Q."/>
            <person name="Allshire R."/>
            <person name="Baulcombe D."/>
            <person name="Birren B.W."/>
            <person name="Brown W."/>
            <person name="Ekwall K."/>
            <person name="Kellis M."/>
            <person name="Leatherwood J."/>
            <person name="Levin H."/>
            <person name="Margalit H."/>
            <person name="Martienssen R."/>
            <person name="Nieduszynski C.A."/>
            <person name="Spatafora J.W."/>
            <person name="Friedman N."/>
            <person name="Dalgaard J.Z."/>
            <person name="Baumann P."/>
            <person name="Niki H."/>
            <person name="Regev A."/>
            <person name="Nusbaum C."/>
        </authorList>
    </citation>
    <scope>NUCLEOTIDE SEQUENCE [LARGE SCALE GENOMIC DNA]</scope>
    <source>
        <strain evidence="8">yFS275 / FY16936</strain>
    </source>
</reference>
<feature type="domain" description="Svf1-like N-terminal" evidence="4">
    <location>
        <begin position="56"/>
        <end position="216"/>
    </location>
</feature>
<evidence type="ECO:0000313" key="6">
    <source>
        <dbReference type="EMBL" id="EEB08533.2"/>
    </source>
</evidence>
<dbReference type="Pfam" id="PF17187">
    <property type="entry name" value="Svf1_C"/>
    <property type="match status" value="1"/>
</dbReference>
<evidence type="ECO:0000256" key="3">
    <source>
        <dbReference type="ARBA" id="ARBA00022490"/>
    </source>
</evidence>
<keyword evidence="8" id="KW-1185">Reference proteome</keyword>
<dbReference type="InterPro" id="IPR033394">
    <property type="entry name" value="Svf1-like_C"/>
</dbReference>
<dbReference type="eggNOG" id="ENOG502QQY3">
    <property type="taxonomic scope" value="Eukaryota"/>
</dbReference>
<dbReference type="InterPro" id="IPR013931">
    <property type="entry name" value="Svf1-like_N"/>
</dbReference>
<dbReference type="STRING" id="402676.B6K4X6"/>
<evidence type="ECO:0000256" key="1">
    <source>
        <dbReference type="ARBA" id="ARBA00004496"/>
    </source>
</evidence>
<dbReference type="PANTHER" id="PTHR47107">
    <property type="entry name" value="SVF1-LIKE PROTEIN YDR222W-RELATED"/>
    <property type="match status" value="1"/>
</dbReference>
<dbReference type="GeneID" id="7052207"/>
<dbReference type="EMBL" id="KE651167">
    <property type="protein sequence ID" value="EEB08533.2"/>
    <property type="molecule type" value="Genomic_DNA"/>
</dbReference>
<dbReference type="HOGENOM" id="CLU_030205_2_0_1"/>
<comment type="subcellular location">
    <subcellularLocation>
        <location evidence="1">Cytoplasm</location>
    </subcellularLocation>
</comment>
<dbReference type="VEuPathDB" id="FungiDB:SJAG_03690"/>
<evidence type="ECO:0000256" key="2">
    <source>
        <dbReference type="ARBA" id="ARBA00009069"/>
    </source>
</evidence>
<evidence type="ECO:0000259" key="4">
    <source>
        <dbReference type="Pfam" id="PF08622"/>
    </source>
</evidence>
<dbReference type="InterPro" id="IPR051385">
    <property type="entry name" value="Ceramide-binding_SVF1"/>
</dbReference>
<dbReference type="JaponicusDB" id="SJAG_03690">
    <property type="gene designation" value="svf1"/>
</dbReference>
<protein>
    <submittedName>
        <fullName evidence="6">Svf1 family protein Svf1</fullName>
    </submittedName>
</protein>
<comment type="similarity">
    <text evidence="2">Belongs to the SVF1 family.</text>
</comment>
<dbReference type="SUPFAM" id="SSF159245">
    <property type="entry name" value="AttH-like"/>
    <property type="match status" value="1"/>
</dbReference>
<feature type="domain" description="Svf1-like C-terminal" evidence="5">
    <location>
        <begin position="219"/>
        <end position="381"/>
    </location>
</feature>
<dbReference type="PANTHER" id="PTHR47107:SF1">
    <property type="entry name" value="CERAMIDE-BINDING PROTEIN SVF1-RELATED"/>
    <property type="match status" value="1"/>
</dbReference>
<accession>B6K4X6</accession>
<proteinExistence type="inferred from homology"/>
<dbReference type="AlphaFoldDB" id="B6K4X6"/>
<dbReference type="GO" id="GO:0005737">
    <property type="term" value="C:cytoplasm"/>
    <property type="evidence" value="ECO:0000318"/>
    <property type="project" value="GO_Central"/>
</dbReference>
<dbReference type="OMA" id="AFWPRCV"/>
<dbReference type="GO" id="GO:0006979">
    <property type="term" value="P:response to oxidative stress"/>
    <property type="evidence" value="ECO:0007669"/>
    <property type="project" value="InterPro"/>
</dbReference>
<evidence type="ECO:0000259" key="5">
    <source>
        <dbReference type="Pfam" id="PF17187"/>
    </source>
</evidence>
<dbReference type="Pfam" id="PF08622">
    <property type="entry name" value="Svf1"/>
    <property type="match status" value="1"/>
</dbReference>
<dbReference type="RefSeq" id="XP_002174826.2">
    <property type="nucleotide sequence ID" value="XM_002174790.2"/>
</dbReference>
<sequence>MKAWLQSNIAYYTGTAEPIYGREAIETVEEVVGDSNPFHELEPIDYQWDTPASSHVETETFYIKPVTGNYMCFVQIIHSNLGSWTTTAQVVCRVFDLSNPENDLWTSTNLSEFTFEDNKQSFKADKVSFQLQPDRRSYKVQCSVCMDSIIDFTFERLAPPFKIGEHATTSYGTDHTKPWATMKHSFWPRASVTGSIVAHGKVIDVTGSGMFVHALQNGKPQHLGCAWEFALLLHSKYTAVMMQFKTPPSYGSAVVNVGGIATDEGVVAATVKNSVVHKATKLDPDTEWQEPTRIEYVWSGKDAETFTKDVKLEVDAELGRRLERIDVLSEIPSWLRGFVHGISGTKPFIYQYNSPVTFSLTIGDEVIHEDAVLFNETTFIS</sequence>
<organism evidence="6 8">
    <name type="scientific">Schizosaccharomyces japonicus (strain yFS275 / FY16936)</name>
    <name type="common">Fission yeast</name>
    <dbReference type="NCBI Taxonomy" id="402676"/>
    <lineage>
        <taxon>Eukaryota</taxon>
        <taxon>Fungi</taxon>
        <taxon>Dikarya</taxon>
        <taxon>Ascomycota</taxon>
        <taxon>Taphrinomycotina</taxon>
        <taxon>Schizosaccharomycetes</taxon>
        <taxon>Schizosaccharomycetales</taxon>
        <taxon>Schizosaccharomycetaceae</taxon>
        <taxon>Schizosaccharomyces</taxon>
    </lineage>
</organism>